<sequence>MTAFYEECKKWISMAQSMELDNLEKCLKSLNKSKGSDQNKNLFKLLLHMSHCADRCRKEKLSNQVQLYKITKTICDSLTEVPDKNKLFSAVFYIVIYLLEKECYKEAQVITNYVLPGNLLKDNDLLDGSKYQQLSVLWLNSLGKKFENKWKEMKTKEEVLVDTNLCELIQFHLSTLDYCDDKDGFFLKTLDAYFKKFSDVPLKESFPYVFIVIQKAAHLITNLKEYAPADAYSMFIPLIGSYFFKKSDNLNSILDYYRKCDSYFVDCLKKSAPAYNCYKFFREYTINLFETNFMSVEIGARFDKACNTLDIITEKYGSNNHCLIETMVAISSSFDTIFNKWENVVMKKFVNTKLTNENIVTMGKFVKKFVAIYKNRRFNKNYICKKCPNNTKCHIETEIFNAASFASSYVKVLTKYTLENMNDEIFYCCSSILEELLAIFNKLDEANCRYVSPMWAICGRTIFNFGLISEGKYSAQLIHLYELLCKEVIKRDGLNSQISSFGLENPVATALHRLCNANFNQEKFENALVYTAYNALLSINETRKRKACDMWASLKLKLIENEKIQKLTLLECLKKDTEVATKLGIKLDLSTYDLKDLCLRELKSLLTLKSNVTVAMKETIAELEIINHPLGYAQGVLLLCFHSMQLISRDYILDYINKALEKLKKLKTPVALCMVANLKFFLIIEEFKARTKAICEQMDDASFTVKSFKIIQGIKNDDLEKQEEIVPTYGGITIEEDNKYSQRMRNCLDLWEMCIQKHSATIIKDWEPKFTLETILICGEYCRLYKFSIVEASVWRIAHKLATDLNDSVACIYVTSRSISIRSINENWIKDAENRVETIKNSSKAIETDAVILFLLSLADFYFDCNMIEKGKELLDRAEKMNFYDMLANAKLFIYATEIKFRNYYLINTDPSQEDYCKFLVEIHYSMINLHDILQEPCRFWNIKYFLMGMDQLLETMCTIVIPMNSLLSFREIIAHLTYGLAFAQKHGITLRIAQLLKYHINIDLLRLQIEQCETRLQDLEHILCLENFQKSMKTRLPDEIGLENFHPGVRDAGITMSRNNASPELKKKLFYMPSFINHSSWCECAECTNLLYQYLVFTCAHQRAQLYSIMNYPREAEQHFHAASIIKARLDVRDPDEVRQHKMFQWKRKQEFVIDRMLCMLDLSMFIIDFKSDRKDDALMLIEEVLEIAKESDLTKHCVTVYAMELYFQHHVYELFEDKTSISVPHDIPITITNQPTDGCTTPKQAEKPVSRNRRGKPKSPTPVPVPVIIIQDDSPVANKTKDKTTKAENAEAEKKSAVPRVNARKVRRKILVDEVDETTSSDEQTITVRRSGRLMKKSLDGPQKASQ</sequence>
<organism evidence="2 3">
    <name type="scientific">Trichogramma kaykai</name>
    <dbReference type="NCBI Taxonomy" id="54128"/>
    <lineage>
        <taxon>Eukaryota</taxon>
        <taxon>Metazoa</taxon>
        <taxon>Ecdysozoa</taxon>
        <taxon>Arthropoda</taxon>
        <taxon>Hexapoda</taxon>
        <taxon>Insecta</taxon>
        <taxon>Pterygota</taxon>
        <taxon>Neoptera</taxon>
        <taxon>Endopterygota</taxon>
        <taxon>Hymenoptera</taxon>
        <taxon>Apocrita</taxon>
        <taxon>Proctotrupomorpha</taxon>
        <taxon>Chalcidoidea</taxon>
        <taxon>Trichogrammatidae</taxon>
        <taxon>Trichogramma</taxon>
    </lineage>
</organism>
<gene>
    <name evidence="2" type="ORF">TKK_006970</name>
</gene>
<feature type="compositionally biased region" description="Polar residues" evidence="1">
    <location>
        <begin position="1234"/>
        <end position="1245"/>
    </location>
</feature>
<protein>
    <recommendedName>
        <fullName evidence="4">Separase</fullName>
    </recommendedName>
</protein>
<name>A0ABD2X338_9HYME</name>
<proteinExistence type="predicted"/>
<keyword evidence="3" id="KW-1185">Reference proteome</keyword>
<reference evidence="2 3" key="1">
    <citation type="journal article" date="2024" name="bioRxiv">
        <title>A reference genome for Trichogramma kaykai: A tiny desert-dwelling parasitoid wasp with competing sex-ratio distorters.</title>
        <authorList>
            <person name="Culotta J."/>
            <person name="Lindsey A.R."/>
        </authorList>
    </citation>
    <scope>NUCLEOTIDE SEQUENCE [LARGE SCALE GENOMIC DNA]</scope>
    <source>
        <strain evidence="2 3">KSX58</strain>
    </source>
</reference>
<accession>A0ABD2X338</accession>
<feature type="region of interest" description="Disordered" evidence="1">
    <location>
        <begin position="1317"/>
        <end position="1349"/>
    </location>
</feature>
<evidence type="ECO:0000313" key="3">
    <source>
        <dbReference type="Proteomes" id="UP001627154"/>
    </source>
</evidence>
<comment type="caution">
    <text evidence="2">The sequence shown here is derived from an EMBL/GenBank/DDBJ whole genome shotgun (WGS) entry which is preliminary data.</text>
</comment>
<evidence type="ECO:0008006" key="4">
    <source>
        <dbReference type="Google" id="ProtNLM"/>
    </source>
</evidence>
<evidence type="ECO:0000256" key="1">
    <source>
        <dbReference type="SAM" id="MobiDB-lite"/>
    </source>
</evidence>
<feature type="compositionally biased region" description="Basic and acidic residues" evidence="1">
    <location>
        <begin position="1281"/>
        <end position="1298"/>
    </location>
</feature>
<evidence type="ECO:0000313" key="2">
    <source>
        <dbReference type="EMBL" id="KAL3399721.1"/>
    </source>
</evidence>
<feature type="region of interest" description="Disordered" evidence="1">
    <location>
        <begin position="1234"/>
        <end position="1303"/>
    </location>
</feature>
<dbReference type="EMBL" id="JBJJXI010000055">
    <property type="protein sequence ID" value="KAL3399721.1"/>
    <property type="molecule type" value="Genomic_DNA"/>
</dbReference>
<dbReference type="Proteomes" id="UP001627154">
    <property type="component" value="Unassembled WGS sequence"/>
</dbReference>